<comment type="caution">
    <text evidence="1">The sequence shown here is derived from an EMBL/GenBank/DDBJ whole genome shotgun (WGS) entry which is preliminary data.</text>
</comment>
<accession>A0A9P9DVW7</accession>
<reference evidence="1" key="1">
    <citation type="journal article" date="2021" name="Nat. Commun.">
        <title>Genetic determinants of endophytism in the Arabidopsis root mycobiome.</title>
        <authorList>
            <person name="Mesny F."/>
            <person name="Miyauchi S."/>
            <person name="Thiergart T."/>
            <person name="Pickel B."/>
            <person name="Atanasova L."/>
            <person name="Karlsson M."/>
            <person name="Huettel B."/>
            <person name="Barry K.W."/>
            <person name="Haridas S."/>
            <person name="Chen C."/>
            <person name="Bauer D."/>
            <person name="Andreopoulos W."/>
            <person name="Pangilinan J."/>
            <person name="LaButti K."/>
            <person name="Riley R."/>
            <person name="Lipzen A."/>
            <person name="Clum A."/>
            <person name="Drula E."/>
            <person name="Henrissat B."/>
            <person name="Kohler A."/>
            <person name="Grigoriev I.V."/>
            <person name="Martin F.M."/>
            <person name="Hacquard S."/>
        </authorList>
    </citation>
    <scope>NUCLEOTIDE SEQUENCE</scope>
    <source>
        <strain evidence="1">MPI-CAGE-AT-0147</strain>
    </source>
</reference>
<evidence type="ECO:0000313" key="1">
    <source>
        <dbReference type="EMBL" id="KAH7126014.1"/>
    </source>
</evidence>
<dbReference type="EMBL" id="JAGMUV010000020">
    <property type="protein sequence ID" value="KAH7126014.1"/>
    <property type="molecule type" value="Genomic_DNA"/>
</dbReference>
<dbReference type="AlphaFoldDB" id="A0A9P9DVW7"/>
<keyword evidence="2" id="KW-1185">Reference proteome</keyword>
<dbReference type="OrthoDB" id="1046782at2759"/>
<name>A0A9P9DVW7_9HYPO</name>
<dbReference type="Proteomes" id="UP000738349">
    <property type="component" value="Unassembled WGS sequence"/>
</dbReference>
<proteinExistence type="predicted"/>
<sequence>MSSNYNDFVSGLEVLYDDDKPGNTIDEIYGQGADINKGQGGAYVWLRIQWANGPSEIATSFSVEVGDRNEGRSDLGKGAGGDYRYLVENRGGSEWKIKDVALWRSDDKQEQPPSGWDGITTDINVGRGGDYLYLVWKTQKYLG</sequence>
<dbReference type="Gene3D" id="2.100.10.50">
    <property type="match status" value="1"/>
</dbReference>
<organism evidence="1 2">
    <name type="scientific">Dactylonectria macrodidyma</name>
    <dbReference type="NCBI Taxonomy" id="307937"/>
    <lineage>
        <taxon>Eukaryota</taxon>
        <taxon>Fungi</taxon>
        <taxon>Dikarya</taxon>
        <taxon>Ascomycota</taxon>
        <taxon>Pezizomycotina</taxon>
        <taxon>Sordariomycetes</taxon>
        <taxon>Hypocreomycetidae</taxon>
        <taxon>Hypocreales</taxon>
        <taxon>Nectriaceae</taxon>
        <taxon>Dactylonectria</taxon>
    </lineage>
</organism>
<gene>
    <name evidence="1" type="ORF">EDB81DRAFT_698498</name>
</gene>
<evidence type="ECO:0000313" key="2">
    <source>
        <dbReference type="Proteomes" id="UP000738349"/>
    </source>
</evidence>
<protein>
    <submittedName>
        <fullName evidence="1">Uncharacterized protein</fullName>
    </submittedName>
</protein>